<organism evidence="2 3">
    <name type="scientific">Palleronia sediminis</name>
    <dbReference type="NCBI Taxonomy" id="2547833"/>
    <lineage>
        <taxon>Bacteria</taxon>
        <taxon>Pseudomonadati</taxon>
        <taxon>Pseudomonadota</taxon>
        <taxon>Alphaproteobacteria</taxon>
        <taxon>Rhodobacterales</taxon>
        <taxon>Roseobacteraceae</taxon>
        <taxon>Palleronia</taxon>
    </lineage>
</organism>
<sequence length="62" mass="6367">MADAQQPKITPGSVELPGAITGSPPRKSDNTAAPILRDDETPSSGPDRFAALLWGVRGLAPA</sequence>
<dbReference type="RefSeq" id="WP_133397951.1">
    <property type="nucleotide sequence ID" value="NZ_SNAA01000021.1"/>
</dbReference>
<keyword evidence="3" id="KW-1185">Reference proteome</keyword>
<comment type="caution">
    <text evidence="2">The sequence shown here is derived from an EMBL/GenBank/DDBJ whole genome shotgun (WGS) entry which is preliminary data.</text>
</comment>
<reference evidence="2 3" key="1">
    <citation type="submission" date="2019-03" db="EMBL/GenBank/DDBJ databases">
        <title>Primorskyibacter sp. SS33 isolated from sediments.</title>
        <authorList>
            <person name="Xunke S."/>
        </authorList>
    </citation>
    <scope>NUCLEOTIDE SEQUENCE [LARGE SCALE GENOMIC DNA]</scope>
    <source>
        <strain evidence="2 3">SS33</strain>
    </source>
</reference>
<accession>A0A4R6A2L7</accession>
<name>A0A4R6A2L7_9RHOB</name>
<dbReference type="AlphaFoldDB" id="A0A4R6A2L7"/>
<evidence type="ECO:0000313" key="2">
    <source>
        <dbReference type="EMBL" id="TDL75256.1"/>
    </source>
</evidence>
<proteinExistence type="predicted"/>
<dbReference type="EMBL" id="SNAA01000021">
    <property type="protein sequence ID" value="TDL75256.1"/>
    <property type="molecule type" value="Genomic_DNA"/>
</dbReference>
<evidence type="ECO:0000313" key="3">
    <source>
        <dbReference type="Proteomes" id="UP000295701"/>
    </source>
</evidence>
<feature type="region of interest" description="Disordered" evidence="1">
    <location>
        <begin position="1"/>
        <end position="47"/>
    </location>
</feature>
<dbReference type="Proteomes" id="UP000295701">
    <property type="component" value="Unassembled WGS sequence"/>
</dbReference>
<evidence type="ECO:0000256" key="1">
    <source>
        <dbReference type="SAM" id="MobiDB-lite"/>
    </source>
</evidence>
<protein>
    <submittedName>
        <fullName evidence="2">Uncharacterized protein</fullName>
    </submittedName>
</protein>
<gene>
    <name evidence="2" type="ORF">E2L08_15190</name>
</gene>